<dbReference type="EMBL" id="CM026429">
    <property type="protein sequence ID" value="KAG0563258.1"/>
    <property type="molecule type" value="Genomic_DNA"/>
</dbReference>
<reference evidence="2" key="1">
    <citation type="submission" date="2020-06" db="EMBL/GenBank/DDBJ databases">
        <title>WGS assembly of Ceratodon purpureus strain R40.</title>
        <authorList>
            <person name="Carey S.B."/>
            <person name="Jenkins J."/>
            <person name="Shu S."/>
            <person name="Lovell J.T."/>
            <person name="Sreedasyam A."/>
            <person name="Maumus F."/>
            <person name="Tiley G.P."/>
            <person name="Fernandez-Pozo N."/>
            <person name="Barry K."/>
            <person name="Chen C."/>
            <person name="Wang M."/>
            <person name="Lipzen A."/>
            <person name="Daum C."/>
            <person name="Saski C.A."/>
            <person name="Payton A.C."/>
            <person name="Mcbreen J.C."/>
            <person name="Conrad R.E."/>
            <person name="Kollar L.M."/>
            <person name="Olsson S."/>
            <person name="Huttunen S."/>
            <person name="Landis J.B."/>
            <person name="Wickett N.J."/>
            <person name="Johnson M.G."/>
            <person name="Rensing S.A."/>
            <person name="Grimwood J."/>
            <person name="Schmutz J."/>
            <person name="Mcdaniel S.F."/>
        </authorList>
    </citation>
    <scope>NUCLEOTIDE SEQUENCE</scope>
    <source>
        <strain evidence="2">R40</strain>
    </source>
</reference>
<protein>
    <submittedName>
        <fullName evidence="2">Uncharacterized protein</fullName>
    </submittedName>
</protein>
<feature type="transmembrane region" description="Helical" evidence="1">
    <location>
        <begin position="14"/>
        <end position="47"/>
    </location>
</feature>
<name>A0A8T0GZQ2_CERPU</name>
<organism evidence="2 3">
    <name type="scientific">Ceratodon purpureus</name>
    <name type="common">Fire moss</name>
    <name type="synonym">Dicranum purpureum</name>
    <dbReference type="NCBI Taxonomy" id="3225"/>
    <lineage>
        <taxon>Eukaryota</taxon>
        <taxon>Viridiplantae</taxon>
        <taxon>Streptophyta</taxon>
        <taxon>Embryophyta</taxon>
        <taxon>Bryophyta</taxon>
        <taxon>Bryophytina</taxon>
        <taxon>Bryopsida</taxon>
        <taxon>Dicranidae</taxon>
        <taxon>Pseudoditrichales</taxon>
        <taxon>Ditrichaceae</taxon>
        <taxon>Ceratodon</taxon>
    </lineage>
</organism>
<keyword evidence="1" id="KW-1133">Transmembrane helix</keyword>
<keyword evidence="3" id="KW-1185">Reference proteome</keyword>
<keyword evidence="1" id="KW-0472">Membrane</keyword>
<evidence type="ECO:0000313" key="2">
    <source>
        <dbReference type="EMBL" id="KAG0563258.1"/>
    </source>
</evidence>
<comment type="caution">
    <text evidence="2">The sequence shown here is derived from an EMBL/GenBank/DDBJ whole genome shotgun (WGS) entry which is preliminary data.</text>
</comment>
<keyword evidence="1" id="KW-0812">Transmembrane</keyword>
<dbReference type="AlphaFoldDB" id="A0A8T0GZQ2"/>
<evidence type="ECO:0000256" key="1">
    <source>
        <dbReference type="SAM" id="Phobius"/>
    </source>
</evidence>
<proteinExistence type="predicted"/>
<gene>
    <name evidence="2" type="ORF">KC19_8G016600</name>
</gene>
<dbReference type="Proteomes" id="UP000822688">
    <property type="component" value="Chromosome 8"/>
</dbReference>
<evidence type="ECO:0000313" key="3">
    <source>
        <dbReference type="Proteomes" id="UP000822688"/>
    </source>
</evidence>
<accession>A0A8T0GZQ2</accession>
<sequence length="156" mass="17692">MAVLFCFASSSSSLLLFFFFFLLSFLSSFFFLLFCVPSCWFALFVLFTELEVKIWRPASLPTTTCWAHIGESQDGHKSDTDARFTRSKSPQYCLFHNNSRRTEGHNEAGKWCSTKSTTGVSVRNPDDQVTYPSSLLRSYSTVGLIRSRRLRGAPQG</sequence>